<reference evidence="1" key="1">
    <citation type="submission" date="2020-03" db="EMBL/GenBank/DDBJ databases">
        <title>The deep terrestrial virosphere.</title>
        <authorList>
            <person name="Holmfeldt K."/>
            <person name="Nilsson E."/>
            <person name="Simone D."/>
            <person name="Lopez-Fernandez M."/>
            <person name="Wu X."/>
            <person name="de Brujin I."/>
            <person name="Lundin D."/>
            <person name="Andersson A."/>
            <person name="Bertilsson S."/>
            <person name="Dopson M."/>
        </authorList>
    </citation>
    <scope>NUCLEOTIDE SEQUENCE</scope>
    <source>
        <strain evidence="1">MM415A01250</strain>
        <strain evidence="2">MM415B03576</strain>
    </source>
</reference>
<evidence type="ECO:0000313" key="1">
    <source>
        <dbReference type="EMBL" id="QJA77673.1"/>
    </source>
</evidence>
<evidence type="ECO:0000313" key="2">
    <source>
        <dbReference type="EMBL" id="QJA90770.1"/>
    </source>
</evidence>
<dbReference type="AlphaFoldDB" id="A0A6M3K7B5"/>
<gene>
    <name evidence="1" type="ORF">MM415A01250_0017</name>
    <name evidence="2" type="ORF">MM415B03576_0003</name>
</gene>
<proteinExistence type="predicted"/>
<protein>
    <submittedName>
        <fullName evidence="1">Uncharacterized protein</fullName>
    </submittedName>
</protein>
<dbReference type="EMBL" id="MT142936">
    <property type="protein sequence ID" value="QJA90770.1"/>
    <property type="molecule type" value="Genomic_DNA"/>
</dbReference>
<dbReference type="EMBL" id="MT142295">
    <property type="protein sequence ID" value="QJA77673.1"/>
    <property type="molecule type" value="Genomic_DNA"/>
</dbReference>
<name>A0A6M3K7B5_9ZZZZ</name>
<sequence>MWAAALNWYGDRVGKYHWFEPECGEPGTMYRAECSVGVRIYGFDYDDSKHEQPRHADRCKRCVAALTRREG</sequence>
<organism evidence="1">
    <name type="scientific">viral metagenome</name>
    <dbReference type="NCBI Taxonomy" id="1070528"/>
    <lineage>
        <taxon>unclassified sequences</taxon>
        <taxon>metagenomes</taxon>
        <taxon>organismal metagenomes</taxon>
    </lineage>
</organism>
<accession>A0A6M3K7B5</accession>